<evidence type="ECO:0000313" key="3">
    <source>
        <dbReference type="WBParaSite" id="ACRNAN_scaffold2087.g8370.t1"/>
    </source>
</evidence>
<evidence type="ECO:0000259" key="1">
    <source>
        <dbReference type="Pfam" id="PF01612"/>
    </source>
</evidence>
<keyword evidence="2" id="KW-1185">Reference proteome</keyword>
<sequence>MVSQEIQEILELLSRQKNLIEAGEEIFKNLDKEQLCEYSIDLILKLNELEKSIENVVNGVEFASAGISLRFVKSFILYASNTIVKKTTSKTLEKTIESSNDTRKELKISDEDIRKIWDILIRMDLPSATEKAQKIYETFMDRFTDETEQRKNLVQDLIQALIKGIENDEVSIGAWTFLVTDARMWDYVTQDIFIRMLMNEQVRKEHLRKYNTSDCDSIFCKKTNNLVDMVKEITEENFPIRNFTFDSFRQQLTDFIERLSPEDSSDERINEDYAKFLFRKYLKGDSEKSKIWLLHEFIYHVLNQRPNLKEYFLNEMNLPENEMKLPEKYIEKWQKFNPEHNPFPRMPSLGMEEIEGVDWNKPGFLQLPKHVRLHDVQTTSDLHHLQNFVKNLLSSNSKIVTGLDTEWNSLIQTKKNKNDILQIAFDEDVYIIRVDKLRETAELKDFLEFFFSNNNILKIGHGLNEDIRCLRRAVPSVESLCEQQSFPCIMEMVKSLASRTDGKELENIILKLQNTNCHRSSNEKDLKARLTAKRISLTNLCEIIIGWPLDKDECQSKQYAALDAYAVLWLYKKCEKWYEELGINLTLTKVH</sequence>
<dbReference type="WBParaSite" id="ACRNAN_scaffold2087.g8370.t1">
    <property type="protein sequence ID" value="ACRNAN_scaffold2087.g8370.t1"/>
    <property type="gene ID" value="ACRNAN_scaffold2087.g8370"/>
</dbReference>
<dbReference type="PANTHER" id="PTHR47765:SF3">
    <property type="entry name" value="3'-5' EXONUCLEASE DOMAIN-CONTAINING PROTEIN"/>
    <property type="match status" value="1"/>
</dbReference>
<reference evidence="3" key="1">
    <citation type="submission" date="2022-11" db="UniProtKB">
        <authorList>
            <consortium name="WormBaseParasite"/>
        </authorList>
    </citation>
    <scope>IDENTIFICATION</scope>
</reference>
<dbReference type="InterPro" id="IPR002562">
    <property type="entry name" value="3'-5'_exonuclease_dom"/>
</dbReference>
<name>A0A914DAP5_9BILA</name>
<dbReference type="GO" id="GO:0003676">
    <property type="term" value="F:nucleic acid binding"/>
    <property type="evidence" value="ECO:0007669"/>
    <property type="project" value="InterPro"/>
</dbReference>
<dbReference type="AlphaFoldDB" id="A0A914DAP5"/>
<organism evidence="2 3">
    <name type="scientific">Acrobeloides nanus</name>
    <dbReference type="NCBI Taxonomy" id="290746"/>
    <lineage>
        <taxon>Eukaryota</taxon>
        <taxon>Metazoa</taxon>
        <taxon>Ecdysozoa</taxon>
        <taxon>Nematoda</taxon>
        <taxon>Chromadorea</taxon>
        <taxon>Rhabditida</taxon>
        <taxon>Tylenchina</taxon>
        <taxon>Cephalobomorpha</taxon>
        <taxon>Cephaloboidea</taxon>
        <taxon>Cephalobidae</taxon>
        <taxon>Acrobeloides</taxon>
    </lineage>
</organism>
<dbReference type="InterPro" id="IPR012337">
    <property type="entry name" value="RNaseH-like_sf"/>
</dbReference>
<feature type="domain" description="3'-5' exonuclease" evidence="1">
    <location>
        <begin position="377"/>
        <end position="575"/>
    </location>
</feature>
<evidence type="ECO:0000313" key="2">
    <source>
        <dbReference type="Proteomes" id="UP000887540"/>
    </source>
</evidence>
<dbReference type="GO" id="GO:0006139">
    <property type="term" value="P:nucleobase-containing compound metabolic process"/>
    <property type="evidence" value="ECO:0007669"/>
    <property type="project" value="InterPro"/>
</dbReference>
<dbReference type="InterPro" id="IPR036397">
    <property type="entry name" value="RNaseH_sf"/>
</dbReference>
<dbReference type="Proteomes" id="UP000887540">
    <property type="component" value="Unplaced"/>
</dbReference>
<dbReference type="SUPFAM" id="SSF53098">
    <property type="entry name" value="Ribonuclease H-like"/>
    <property type="match status" value="1"/>
</dbReference>
<dbReference type="PANTHER" id="PTHR47765">
    <property type="entry name" value="3'-5' EXONUCLEASE DOMAIN-CONTAINING PROTEIN"/>
    <property type="match status" value="1"/>
</dbReference>
<protein>
    <submittedName>
        <fullName evidence="3">3'-5' exonuclease domain-containing protein</fullName>
    </submittedName>
</protein>
<dbReference type="GO" id="GO:0008408">
    <property type="term" value="F:3'-5' exonuclease activity"/>
    <property type="evidence" value="ECO:0007669"/>
    <property type="project" value="InterPro"/>
</dbReference>
<accession>A0A914DAP5</accession>
<dbReference type="Pfam" id="PF01612">
    <property type="entry name" value="DNA_pol_A_exo1"/>
    <property type="match status" value="1"/>
</dbReference>
<proteinExistence type="predicted"/>
<dbReference type="Gene3D" id="3.30.420.10">
    <property type="entry name" value="Ribonuclease H-like superfamily/Ribonuclease H"/>
    <property type="match status" value="1"/>
</dbReference>
<dbReference type="InterPro" id="IPR052408">
    <property type="entry name" value="Exonuclease_MUT-7-like"/>
</dbReference>